<sequence length="81" mass="9069">MLLDALCPGKLDMCIHKVLHALDLQLLQEVYSLPLNLQCLLLLRTLHTLIHLRKCLDRPCQLPETTINFLTAALVAIAGAR</sequence>
<gene>
    <name evidence="1" type="ordered locus">Os05g0560750</name>
    <name evidence="1" type="ORF">OSNPB_050560750</name>
</gene>
<reference evidence="1 2" key="3">
    <citation type="journal article" date="2013" name="Rice">
        <title>Improvement of the Oryza sativa Nipponbare reference genome using next generation sequence and optical map data.</title>
        <authorList>
            <person name="Kawahara Y."/>
            <person name="de la Bastide M."/>
            <person name="Hamilton J.P."/>
            <person name="Kanamori H."/>
            <person name="McCombie W.R."/>
            <person name="Ouyang S."/>
            <person name="Schwartz D.C."/>
            <person name="Tanaka T."/>
            <person name="Wu J."/>
            <person name="Zhou S."/>
            <person name="Childs K.L."/>
            <person name="Davidson R.M."/>
            <person name="Lin H."/>
            <person name="Quesada-Ocampo L."/>
            <person name="Vaillancourt B."/>
            <person name="Sakai H."/>
            <person name="Lee S.S."/>
            <person name="Kim J."/>
            <person name="Numa H."/>
            <person name="Itoh T."/>
            <person name="Buell C.R."/>
            <person name="Matsumoto T."/>
        </authorList>
    </citation>
    <scope>NUCLEOTIDE SEQUENCE [LARGE SCALE GENOMIC DNA]</scope>
    <source>
        <strain evidence="2">cv. Nipponbare</strain>
    </source>
</reference>
<accession>A0A0P0WPV7</accession>
<evidence type="ECO:0000313" key="1">
    <source>
        <dbReference type="EMBL" id="BAS95316.1"/>
    </source>
</evidence>
<keyword evidence="2" id="KW-1185">Reference proteome</keyword>
<proteinExistence type="predicted"/>
<reference evidence="1 2" key="2">
    <citation type="journal article" date="2013" name="Plant Cell Physiol.">
        <title>Rice Annotation Project Database (RAP-DB): an integrative and interactive database for rice genomics.</title>
        <authorList>
            <person name="Sakai H."/>
            <person name="Lee S.S."/>
            <person name="Tanaka T."/>
            <person name="Numa H."/>
            <person name="Kim J."/>
            <person name="Kawahara Y."/>
            <person name="Wakimoto H."/>
            <person name="Yang C.C."/>
            <person name="Iwamoto M."/>
            <person name="Abe T."/>
            <person name="Yamada Y."/>
            <person name="Muto A."/>
            <person name="Inokuchi H."/>
            <person name="Ikemura T."/>
            <person name="Matsumoto T."/>
            <person name="Sasaki T."/>
            <person name="Itoh T."/>
        </authorList>
    </citation>
    <scope>NUCLEOTIDE SEQUENCE [LARGE SCALE GENOMIC DNA]</scope>
    <source>
        <strain evidence="2">cv. Nipponbare</strain>
    </source>
</reference>
<organism evidence="1 2">
    <name type="scientific">Oryza sativa subsp. japonica</name>
    <name type="common">Rice</name>
    <dbReference type="NCBI Taxonomy" id="39947"/>
    <lineage>
        <taxon>Eukaryota</taxon>
        <taxon>Viridiplantae</taxon>
        <taxon>Streptophyta</taxon>
        <taxon>Embryophyta</taxon>
        <taxon>Tracheophyta</taxon>
        <taxon>Spermatophyta</taxon>
        <taxon>Magnoliopsida</taxon>
        <taxon>Liliopsida</taxon>
        <taxon>Poales</taxon>
        <taxon>Poaceae</taxon>
        <taxon>BOP clade</taxon>
        <taxon>Oryzoideae</taxon>
        <taxon>Oryzeae</taxon>
        <taxon>Oryzinae</taxon>
        <taxon>Oryza</taxon>
        <taxon>Oryza sativa</taxon>
    </lineage>
</organism>
<evidence type="ECO:0000313" key="2">
    <source>
        <dbReference type="Proteomes" id="UP000059680"/>
    </source>
</evidence>
<reference evidence="2" key="1">
    <citation type="journal article" date="2005" name="Nature">
        <title>The map-based sequence of the rice genome.</title>
        <authorList>
            <consortium name="International rice genome sequencing project (IRGSP)"/>
            <person name="Matsumoto T."/>
            <person name="Wu J."/>
            <person name="Kanamori H."/>
            <person name="Katayose Y."/>
            <person name="Fujisawa M."/>
            <person name="Namiki N."/>
            <person name="Mizuno H."/>
            <person name="Yamamoto K."/>
            <person name="Antonio B.A."/>
            <person name="Baba T."/>
            <person name="Sakata K."/>
            <person name="Nagamura Y."/>
            <person name="Aoki H."/>
            <person name="Arikawa K."/>
            <person name="Arita K."/>
            <person name="Bito T."/>
            <person name="Chiden Y."/>
            <person name="Fujitsuka N."/>
            <person name="Fukunaka R."/>
            <person name="Hamada M."/>
            <person name="Harada C."/>
            <person name="Hayashi A."/>
            <person name="Hijishita S."/>
            <person name="Honda M."/>
            <person name="Hosokawa S."/>
            <person name="Ichikawa Y."/>
            <person name="Idonuma A."/>
            <person name="Iijima M."/>
            <person name="Ikeda M."/>
            <person name="Ikeno M."/>
            <person name="Ito K."/>
            <person name="Ito S."/>
            <person name="Ito T."/>
            <person name="Ito Y."/>
            <person name="Ito Y."/>
            <person name="Iwabuchi A."/>
            <person name="Kamiya K."/>
            <person name="Karasawa W."/>
            <person name="Kurita K."/>
            <person name="Katagiri S."/>
            <person name="Kikuta A."/>
            <person name="Kobayashi H."/>
            <person name="Kobayashi N."/>
            <person name="Machita K."/>
            <person name="Maehara T."/>
            <person name="Masukawa M."/>
            <person name="Mizubayashi T."/>
            <person name="Mukai Y."/>
            <person name="Nagasaki H."/>
            <person name="Nagata Y."/>
            <person name="Naito S."/>
            <person name="Nakashima M."/>
            <person name="Nakama Y."/>
            <person name="Nakamichi Y."/>
            <person name="Nakamura M."/>
            <person name="Meguro A."/>
            <person name="Negishi M."/>
            <person name="Ohta I."/>
            <person name="Ohta T."/>
            <person name="Okamoto M."/>
            <person name="Ono N."/>
            <person name="Saji S."/>
            <person name="Sakaguchi M."/>
            <person name="Sakai K."/>
            <person name="Shibata M."/>
            <person name="Shimokawa T."/>
            <person name="Song J."/>
            <person name="Takazaki Y."/>
            <person name="Terasawa K."/>
            <person name="Tsugane M."/>
            <person name="Tsuji K."/>
            <person name="Ueda S."/>
            <person name="Waki K."/>
            <person name="Yamagata H."/>
            <person name="Yamamoto M."/>
            <person name="Yamamoto S."/>
            <person name="Yamane H."/>
            <person name="Yoshiki S."/>
            <person name="Yoshihara R."/>
            <person name="Yukawa K."/>
            <person name="Zhong H."/>
            <person name="Yano M."/>
            <person name="Yuan Q."/>
            <person name="Ouyang S."/>
            <person name="Liu J."/>
            <person name="Jones K.M."/>
            <person name="Gansberger K."/>
            <person name="Moffat K."/>
            <person name="Hill J."/>
            <person name="Bera J."/>
            <person name="Fadrosh D."/>
            <person name="Jin S."/>
            <person name="Johri S."/>
            <person name="Kim M."/>
            <person name="Overton L."/>
            <person name="Reardon M."/>
            <person name="Tsitrin T."/>
            <person name="Vuong H."/>
            <person name="Weaver B."/>
            <person name="Ciecko A."/>
            <person name="Tallon L."/>
            <person name="Jackson J."/>
            <person name="Pai G."/>
            <person name="Aken S.V."/>
            <person name="Utterback T."/>
            <person name="Reidmuller S."/>
            <person name="Feldblyum T."/>
            <person name="Hsiao J."/>
            <person name="Zismann V."/>
            <person name="Iobst S."/>
            <person name="de Vazeille A.R."/>
            <person name="Buell C.R."/>
            <person name="Ying K."/>
            <person name="Li Y."/>
            <person name="Lu T."/>
            <person name="Huang Y."/>
            <person name="Zhao Q."/>
            <person name="Feng Q."/>
            <person name="Zhang L."/>
            <person name="Zhu J."/>
            <person name="Weng Q."/>
            <person name="Mu J."/>
            <person name="Lu Y."/>
            <person name="Fan D."/>
            <person name="Liu Y."/>
            <person name="Guan J."/>
            <person name="Zhang Y."/>
            <person name="Yu S."/>
            <person name="Liu X."/>
            <person name="Zhang Y."/>
            <person name="Hong G."/>
            <person name="Han B."/>
            <person name="Choisne N."/>
            <person name="Demange N."/>
            <person name="Orjeda G."/>
            <person name="Samain S."/>
            <person name="Cattolico L."/>
            <person name="Pelletier E."/>
            <person name="Couloux A."/>
            <person name="Segurens B."/>
            <person name="Wincker P."/>
            <person name="D'Hont A."/>
            <person name="Scarpelli C."/>
            <person name="Weissenbach J."/>
            <person name="Salanoubat M."/>
            <person name="Quetier F."/>
            <person name="Yu Y."/>
            <person name="Kim H.R."/>
            <person name="Rambo T."/>
            <person name="Currie J."/>
            <person name="Collura K."/>
            <person name="Luo M."/>
            <person name="Yang T."/>
            <person name="Ammiraju J.S.S."/>
            <person name="Engler F."/>
            <person name="Soderlund C."/>
            <person name="Wing R.A."/>
            <person name="Palmer L.E."/>
            <person name="de la Bastide M."/>
            <person name="Spiegel L."/>
            <person name="Nascimento L."/>
            <person name="Zutavern T."/>
            <person name="O'Shaughnessy A."/>
            <person name="Dike S."/>
            <person name="Dedhia N."/>
            <person name="Preston R."/>
            <person name="Balija V."/>
            <person name="McCombie W.R."/>
            <person name="Chow T."/>
            <person name="Chen H."/>
            <person name="Chung M."/>
            <person name="Chen C."/>
            <person name="Shaw J."/>
            <person name="Wu H."/>
            <person name="Hsiao K."/>
            <person name="Chao Y."/>
            <person name="Chu M."/>
            <person name="Cheng C."/>
            <person name="Hour A."/>
            <person name="Lee P."/>
            <person name="Lin S."/>
            <person name="Lin Y."/>
            <person name="Liou J."/>
            <person name="Liu S."/>
            <person name="Hsing Y."/>
            <person name="Raghuvanshi S."/>
            <person name="Mohanty A."/>
            <person name="Bharti A.K."/>
            <person name="Gaur A."/>
            <person name="Gupta V."/>
            <person name="Kumar D."/>
            <person name="Ravi V."/>
            <person name="Vij S."/>
            <person name="Kapur A."/>
            <person name="Khurana P."/>
            <person name="Khurana P."/>
            <person name="Khurana J.P."/>
            <person name="Tyagi A.K."/>
            <person name="Gaikwad K."/>
            <person name="Singh A."/>
            <person name="Dalal V."/>
            <person name="Srivastava S."/>
            <person name="Dixit A."/>
            <person name="Pal A.K."/>
            <person name="Ghazi I.A."/>
            <person name="Yadav M."/>
            <person name="Pandit A."/>
            <person name="Bhargava A."/>
            <person name="Sureshbabu K."/>
            <person name="Batra K."/>
            <person name="Sharma T.R."/>
            <person name="Mohapatra T."/>
            <person name="Singh N.K."/>
            <person name="Messing J."/>
            <person name="Nelson A.B."/>
            <person name="Fuks G."/>
            <person name="Kavchok S."/>
            <person name="Keizer G."/>
            <person name="Linton E."/>
            <person name="Llaca V."/>
            <person name="Song R."/>
            <person name="Tanyolac B."/>
            <person name="Young S."/>
            <person name="Ho-Il K."/>
            <person name="Hahn J.H."/>
            <person name="Sangsakoo G."/>
            <person name="Vanavichit A."/>
            <person name="de Mattos Luiz.A.T."/>
            <person name="Zimmer P.D."/>
            <person name="Malone G."/>
            <person name="Dellagostin O."/>
            <person name="de Oliveira A.C."/>
            <person name="Bevan M."/>
            <person name="Bancroft I."/>
            <person name="Minx P."/>
            <person name="Cordum H."/>
            <person name="Wilson R."/>
            <person name="Cheng Z."/>
            <person name="Jin W."/>
            <person name="Jiang J."/>
            <person name="Leong S.A."/>
            <person name="Iwama H."/>
            <person name="Gojobori T."/>
            <person name="Itoh T."/>
            <person name="Niimura Y."/>
            <person name="Fujii Y."/>
            <person name="Habara T."/>
            <person name="Sakai H."/>
            <person name="Sato Y."/>
            <person name="Wilson G."/>
            <person name="Kumar K."/>
            <person name="McCouch S."/>
            <person name="Juretic N."/>
            <person name="Hoen D."/>
            <person name="Wright S."/>
            <person name="Bruskiewich R."/>
            <person name="Bureau T."/>
            <person name="Miyao A."/>
            <person name="Hirochika H."/>
            <person name="Nishikawa T."/>
            <person name="Kadowaki K."/>
            <person name="Sugiura M."/>
            <person name="Burr B."/>
            <person name="Sasaki T."/>
        </authorList>
    </citation>
    <scope>NUCLEOTIDE SEQUENCE [LARGE SCALE GENOMIC DNA]</scope>
    <source>
        <strain evidence="2">cv. Nipponbare</strain>
    </source>
</reference>
<dbReference type="EMBL" id="AP014961">
    <property type="protein sequence ID" value="BAS95316.1"/>
    <property type="molecule type" value="Genomic_DNA"/>
</dbReference>
<dbReference type="InParanoid" id="A0A0P0WPV7"/>
<dbReference type="Proteomes" id="UP000059680">
    <property type="component" value="Chromosome 5"/>
</dbReference>
<name>A0A0P0WPV7_ORYSJ</name>
<dbReference type="Gramene" id="Os05t0560750-00">
    <property type="protein sequence ID" value="Os05t0560750-00"/>
    <property type="gene ID" value="Os05g0560750"/>
</dbReference>
<dbReference type="AlphaFoldDB" id="A0A0P0WPV7"/>
<dbReference type="PaxDb" id="39947-A0A0P0WPV7"/>
<protein>
    <submittedName>
        <fullName evidence="1">Os05g0560750 protein</fullName>
    </submittedName>
</protein>